<gene>
    <name evidence="1" type="ORF">WMO40_20605</name>
</gene>
<evidence type="ECO:0000313" key="2">
    <source>
        <dbReference type="Proteomes" id="UP001439875"/>
    </source>
</evidence>
<organism evidence="1 2">
    <name type="scientific">Robertmurraya yapensis</name>
    <name type="common">ex Hitch et al 2024</name>
    <dbReference type="NCBI Taxonomy" id="3133160"/>
    <lineage>
        <taxon>Bacteria</taxon>
        <taxon>Bacillati</taxon>
        <taxon>Bacillota</taxon>
        <taxon>Bacilli</taxon>
        <taxon>Bacillales</taxon>
        <taxon>Bacillaceae</taxon>
        <taxon>Robertmurraya</taxon>
    </lineage>
</organism>
<protein>
    <submittedName>
        <fullName evidence="1">Helix-turn-helix transcriptional regulator</fullName>
    </submittedName>
</protein>
<comment type="caution">
    <text evidence="1">The sequence shown here is derived from an EMBL/GenBank/DDBJ whole genome shotgun (WGS) entry which is preliminary data.</text>
</comment>
<reference evidence="1" key="1">
    <citation type="submission" date="2024-03" db="EMBL/GenBank/DDBJ databases">
        <title>Human intestinal bacterial collection.</title>
        <authorList>
            <person name="Pauvert C."/>
            <person name="Hitch T.C.A."/>
            <person name="Clavel T."/>
        </authorList>
    </citation>
    <scope>NUCLEOTIDE SEQUENCE</scope>
    <source>
        <strain evidence="1">CLA-AA-H227</strain>
    </source>
</reference>
<keyword evidence="2" id="KW-1185">Reference proteome</keyword>
<evidence type="ECO:0000313" key="1">
    <source>
        <dbReference type="EMBL" id="MEQ2529079.1"/>
    </source>
</evidence>
<dbReference type="EMBL" id="JBBMEW010000027">
    <property type="protein sequence ID" value="MEQ2529079.1"/>
    <property type="molecule type" value="Genomic_DNA"/>
</dbReference>
<dbReference type="Proteomes" id="UP001439875">
    <property type="component" value="Unassembled WGS sequence"/>
</dbReference>
<sequence length="113" mass="13093">MKIGKRIRELRKIKKIKLTELAEKAFISQSFLSEIENDRTNPSLDTLFSICKVLDVPLPVFFSVSPEDIKQQVNQMDYISSETKILIELIDKLPLTEKHALINYLTERLKTSN</sequence>
<name>A0ACC6SGH9_9BACI</name>
<accession>A0ACC6SGH9</accession>
<proteinExistence type="predicted"/>